<dbReference type="PROSITE" id="PS50943">
    <property type="entry name" value="HTH_CROC1"/>
    <property type="match status" value="1"/>
</dbReference>
<evidence type="ECO:0000259" key="1">
    <source>
        <dbReference type="PROSITE" id="PS50943"/>
    </source>
</evidence>
<feature type="domain" description="HTH cro/C1-type" evidence="1">
    <location>
        <begin position="22"/>
        <end position="58"/>
    </location>
</feature>
<protein>
    <submittedName>
        <fullName evidence="2">Helix-turn-helix domain-containing protein</fullName>
    </submittedName>
</protein>
<dbReference type="InterPro" id="IPR001387">
    <property type="entry name" value="Cro/C1-type_HTH"/>
</dbReference>
<dbReference type="InterPro" id="IPR010982">
    <property type="entry name" value="Lambda_DNA-bd_dom_sf"/>
</dbReference>
<dbReference type="CDD" id="cd00093">
    <property type="entry name" value="HTH_XRE"/>
    <property type="match status" value="1"/>
</dbReference>
<dbReference type="SMART" id="SM00530">
    <property type="entry name" value="HTH_XRE"/>
    <property type="match status" value="1"/>
</dbReference>
<proteinExistence type="predicted"/>
<reference evidence="3" key="1">
    <citation type="journal article" date="2019" name="Int. J. Syst. Evol. Microbiol.">
        <title>The Global Catalogue of Microorganisms (GCM) 10K type strain sequencing project: providing services to taxonomists for standard genome sequencing and annotation.</title>
        <authorList>
            <consortium name="The Broad Institute Genomics Platform"/>
            <consortium name="The Broad Institute Genome Sequencing Center for Infectious Disease"/>
            <person name="Wu L."/>
            <person name="Ma J."/>
        </authorList>
    </citation>
    <scope>NUCLEOTIDE SEQUENCE [LARGE SCALE GENOMIC DNA]</scope>
    <source>
        <strain evidence="3">CCUG 62974</strain>
    </source>
</reference>
<accession>A0ABW3DTK5</accession>
<evidence type="ECO:0000313" key="2">
    <source>
        <dbReference type="EMBL" id="MFD0887158.1"/>
    </source>
</evidence>
<dbReference type="Pfam" id="PF19054">
    <property type="entry name" value="DUF5753"/>
    <property type="match status" value="1"/>
</dbReference>
<sequence>MPAPKKLDPNPKTPLAALGLALRRYREASGFTQEQLADRVSYSHSQVGQVERAGRRPSEMFVQQCDQVLGAGGALIDMFKEVVAEIRGAPTWFRSWMEVEALATSIQSWEPLVVPGLLQTAEYAHAVISGNVMTTEEQVEELTKLRMGRQSILQTSNAPLLWVVMDETVLMRPIGGKDVMRRQIEHLLEAVKSPRIRVQIVPVAQGSTYGLLGGFVIAQLPGEADKVYLESPGMARITDAPEIVREISANYSSLRSEAESQRESISIMKEMLKRWT</sequence>
<evidence type="ECO:0000313" key="3">
    <source>
        <dbReference type="Proteomes" id="UP001597024"/>
    </source>
</evidence>
<dbReference type="EMBL" id="JBHTHX010000830">
    <property type="protein sequence ID" value="MFD0887158.1"/>
    <property type="molecule type" value="Genomic_DNA"/>
</dbReference>
<gene>
    <name evidence="2" type="ORF">ACFQ08_21650</name>
</gene>
<dbReference type="SUPFAM" id="SSF47413">
    <property type="entry name" value="lambda repressor-like DNA-binding domains"/>
    <property type="match status" value="1"/>
</dbReference>
<dbReference type="InterPro" id="IPR043917">
    <property type="entry name" value="DUF5753"/>
</dbReference>
<dbReference type="Proteomes" id="UP001597024">
    <property type="component" value="Unassembled WGS sequence"/>
</dbReference>
<keyword evidence="3" id="KW-1185">Reference proteome</keyword>
<dbReference type="Gene3D" id="1.10.260.40">
    <property type="entry name" value="lambda repressor-like DNA-binding domains"/>
    <property type="match status" value="1"/>
</dbReference>
<dbReference type="Pfam" id="PF13560">
    <property type="entry name" value="HTH_31"/>
    <property type="match status" value="1"/>
</dbReference>
<organism evidence="2 3">
    <name type="scientific">Streptosporangium algeriense</name>
    <dbReference type="NCBI Taxonomy" id="1682748"/>
    <lineage>
        <taxon>Bacteria</taxon>
        <taxon>Bacillati</taxon>
        <taxon>Actinomycetota</taxon>
        <taxon>Actinomycetes</taxon>
        <taxon>Streptosporangiales</taxon>
        <taxon>Streptosporangiaceae</taxon>
        <taxon>Streptosporangium</taxon>
    </lineage>
</organism>
<name>A0ABW3DTK5_9ACTN</name>
<comment type="caution">
    <text evidence="2">The sequence shown here is derived from an EMBL/GenBank/DDBJ whole genome shotgun (WGS) entry which is preliminary data.</text>
</comment>